<dbReference type="EMBL" id="PEZW01000027">
    <property type="protein sequence ID" value="PIS07348.1"/>
    <property type="molecule type" value="Genomic_DNA"/>
</dbReference>
<protein>
    <recommendedName>
        <fullName evidence="3">ASCH domain-containing protein</fullName>
    </recommendedName>
</protein>
<name>A0A2H0W7P0_9BACT</name>
<gene>
    <name evidence="1" type="ORF">COT78_03880</name>
</gene>
<proteinExistence type="predicted"/>
<dbReference type="Proteomes" id="UP000231382">
    <property type="component" value="Unassembled WGS sequence"/>
</dbReference>
<organism evidence="1 2">
    <name type="scientific">Candidatus Berkelbacteria bacterium CG10_big_fil_rev_8_21_14_0_10_43_13</name>
    <dbReference type="NCBI Taxonomy" id="1974514"/>
    <lineage>
        <taxon>Bacteria</taxon>
        <taxon>Candidatus Berkelbacteria</taxon>
    </lineage>
</organism>
<dbReference type="Gene3D" id="2.30.130.30">
    <property type="entry name" value="Hypothetical protein"/>
    <property type="match status" value="1"/>
</dbReference>
<dbReference type="SUPFAM" id="SSF88697">
    <property type="entry name" value="PUA domain-like"/>
    <property type="match status" value="1"/>
</dbReference>
<evidence type="ECO:0000313" key="1">
    <source>
        <dbReference type="EMBL" id="PIS07348.1"/>
    </source>
</evidence>
<evidence type="ECO:0000313" key="2">
    <source>
        <dbReference type="Proteomes" id="UP000231382"/>
    </source>
</evidence>
<dbReference type="AlphaFoldDB" id="A0A2H0W7P0"/>
<sequence length="150" mass="17328">MRPSLGFLEKIENGDKTIESRWYLQRSAPWDEISAGDTIYFKNAGEPASVKASVADVRHLARLNPFKIRQLLDEFGSRLGLTKSDSDSYFTEIKNKKFGILIYLQDVKKIRPFDIDKRGFGTMSAWLVIENIDKIKRVKAQTFKQNKLLR</sequence>
<comment type="caution">
    <text evidence="1">The sequence shown here is derived from an EMBL/GenBank/DDBJ whole genome shotgun (WGS) entry which is preliminary data.</text>
</comment>
<accession>A0A2H0W7P0</accession>
<dbReference type="InterPro" id="IPR015947">
    <property type="entry name" value="PUA-like_sf"/>
</dbReference>
<reference evidence="2" key="1">
    <citation type="submission" date="2017-09" db="EMBL/GenBank/DDBJ databases">
        <title>Depth-based differentiation of microbial function through sediment-hosted aquifers and enrichment of novel symbionts in the deep terrestrial subsurface.</title>
        <authorList>
            <person name="Probst A.J."/>
            <person name="Ladd B."/>
            <person name="Jarett J.K."/>
            <person name="Geller-Mcgrath D.E."/>
            <person name="Sieber C.M.K."/>
            <person name="Emerson J.B."/>
            <person name="Anantharaman K."/>
            <person name="Thomas B.C."/>
            <person name="Malmstrom R."/>
            <person name="Stieglmeier M."/>
            <person name="Klingl A."/>
            <person name="Woyke T."/>
            <person name="Ryan C.M."/>
            <person name="Banfield J.F."/>
        </authorList>
    </citation>
    <scope>NUCLEOTIDE SEQUENCE [LARGE SCALE GENOMIC DNA]</scope>
</reference>
<evidence type="ECO:0008006" key="3">
    <source>
        <dbReference type="Google" id="ProtNLM"/>
    </source>
</evidence>